<dbReference type="PANTHER" id="PTHR46888">
    <property type="entry name" value="ZINC KNUCKLE DOMAINCONTAINING PROTEIN-RELATED"/>
    <property type="match status" value="1"/>
</dbReference>
<keyword evidence="1" id="KW-0479">Metal-binding</keyword>
<dbReference type="AlphaFoldDB" id="A0A1A8PVS1"/>
<dbReference type="Gene3D" id="4.10.60.10">
    <property type="entry name" value="Zinc finger, CCHC-type"/>
    <property type="match status" value="1"/>
</dbReference>
<evidence type="ECO:0000256" key="1">
    <source>
        <dbReference type="PROSITE-ProRule" id="PRU00047"/>
    </source>
</evidence>
<protein>
    <recommendedName>
        <fullName evidence="3">CCHC-type domain-containing protein</fullName>
    </recommendedName>
</protein>
<keyword evidence="1" id="KW-0863">Zinc-finger</keyword>
<reference evidence="4" key="1">
    <citation type="submission" date="2016-05" db="EMBL/GenBank/DDBJ databases">
        <authorList>
            <person name="Lavstsen T."/>
            <person name="Jespersen J.S."/>
        </authorList>
    </citation>
    <scope>NUCLEOTIDE SEQUENCE</scope>
    <source>
        <tissue evidence="4">Brain</tissue>
    </source>
</reference>
<dbReference type="InterPro" id="IPR036875">
    <property type="entry name" value="Znf_CCHC_sf"/>
</dbReference>
<evidence type="ECO:0000256" key="2">
    <source>
        <dbReference type="SAM" id="MobiDB-lite"/>
    </source>
</evidence>
<dbReference type="GO" id="GO:0003676">
    <property type="term" value="F:nucleic acid binding"/>
    <property type="evidence" value="ECO:0007669"/>
    <property type="project" value="InterPro"/>
</dbReference>
<dbReference type="SUPFAM" id="SSF57756">
    <property type="entry name" value="Retrovirus zinc finger-like domains"/>
    <property type="match status" value="1"/>
</dbReference>
<feature type="compositionally biased region" description="Pro residues" evidence="2">
    <location>
        <begin position="257"/>
        <end position="266"/>
    </location>
</feature>
<feature type="region of interest" description="Disordered" evidence="2">
    <location>
        <begin position="251"/>
        <end position="271"/>
    </location>
</feature>
<sequence length="453" mass="50190">LADATLLADEFALTHRFSGDVPRPEHKRPVPFRPPGVNQPPGRQPHCFYCHRPGHIVKDCLVLKRRNEQKRSPPREIGLLTHQPFQSEMKEETETERSCFKPFLSQGVVAENENGTPVPVKILRDTGASQSLILQGTLPLDENSFTGLSVLLSGINSEPVSRPLHRVWLKCDLVQGVFDLAVCPSLPVAGVTVLLGNDVAGGVVVPPLRVIETPLEVTAETAELSNHYPACVLTRAQRRLTEDSLLDVSGLFSDPKPTLPPSPPLPRNTHDKRRCFDFSLSYSTLGEEQKADDTLQRCFQGLENTTEGVTSSTSEYFKENDVLMRCWKNPLTKRAEPALSVKFTGPFPVSKKLTSSTHLVQTPGRRRKKCVCHINSPLSSADPPSEEKVCAAFASEPIPEGDVPSRLDKSVGPRLGKSQVLTQLLTKLESLDPCIRHEWLDLMVTHTAQERHR</sequence>
<dbReference type="EMBL" id="HAEG01009854">
    <property type="protein sequence ID" value="SBR85575.1"/>
    <property type="molecule type" value="Transcribed_RNA"/>
</dbReference>
<accession>A0A1A8PVS1</accession>
<gene>
    <name evidence="4" type="primary">Nfu_g_1_025666</name>
</gene>
<feature type="domain" description="CCHC-type" evidence="3">
    <location>
        <begin position="47"/>
        <end position="60"/>
    </location>
</feature>
<proteinExistence type="predicted"/>
<dbReference type="PANTHER" id="PTHR46888:SF13">
    <property type="entry name" value="RIBONUCLEASE H"/>
    <property type="match status" value="1"/>
</dbReference>
<organism evidence="4">
    <name type="scientific">Nothobranchius pienaari</name>
    <dbReference type="NCBI Taxonomy" id="704102"/>
    <lineage>
        <taxon>Eukaryota</taxon>
        <taxon>Metazoa</taxon>
        <taxon>Chordata</taxon>
        <taxon>Craniata</taxon>
        <taxon>Vertebrata</taxon>
        <taxon>Euteleostomi</taxon>
        <taxon>Actinopterygii</taxon>
        <taxon>Neopterygii</taxon>
        <taxon>Teleostei</taxon>
        <taxon>Neoteleostei</taxon>
        <taxon>Acanthomorphata</taxon>
        <taxon>Ovalentaria</taxon>
        <taxon>Atherinomorphae</taxon>
        <taxon>Cyprinodontiformes</taxon>
        <taxon>Nothobranchiidae</taxon>
        <taxon>Nothobranchius</taxon>
    </lineage>
</organism>
<dbReference type="PROSITE" id="PS50158">
    <property type="entry name" value="ZF_CCHC"/>
    <property type="match status" value="1"/>
</dbReference>
<feature type="non-terminal residue" evidence="4">
    <location>
        <position position="1"/>
    </location>
</feature>
<dbReference type="GO" id="GO:0008270">
    <property type="term" value="F:zinc ion binding"/>
    <property type="evidence" value="ECO:0007669"/>
    <property type="project" value="UniProtKB-KW"/>
</dbReference>
<evidence type="ECO:0000313" key="4">
    <source>
        <dbReference type="EMBL" id="SBR85575.1"/>
    </source>
</evidence>
<evidence type="ECO:0000259" key="3">
    <source>
        <dbReference type="PROSITE" id="PS50158"/>
    </source>
</evidence>
<keyword evidence="1" id="KW-0862">Zinc</keyword>
<reference evidence="4" key="2">
    <citation type="submission" date="2016-06" db="EMBL/GenBank/DDBJ databases">
        <title>The genome of a short-lived fish provides insights into sex chromosome evolution and the genetic control of aging.</title>
        <authorList>
            <person name="Reichwald K."/>
            <person name="Felder M."/>
            <person name="Petzold A."/>
            <person name="Koch P."/>
            <person name="Groth M."/>
            <person name="Platzer M."/>
        </authorList>
    </citation>
    <scope>NUCLEOTIDE SEQUENCE</scope>
    <source>
        <tissue evidence="4">Brain</tissue>
    </source>
</reference>
<name>A0A1A8PVS1_9TELE</name>
<dbReference type="InterPro" id="IPR001878">
    <property type="entry name" value="Znf_CCHC"/>
</dbReference>